<dbReference type="PANTHER" id="PTHR21666">
    <property type="entry name" value="PEPTIDASE-RELATED"/>
    <property type="match status" value="1"/>
</dbReference>
<dbReference type="InterPro" id="IPR011055">
    <property type="entry name" value="Dup_hybrid_motif"/>
</dbReference>
<protein>
    <recommendedName>
        <fullName evidence="2">M23ase beta-sheet core domain-containing protein</fullName>
    </recommendedName>
</protein>
<name>A0A179V7H2_9MYCO</name>
<reference evidence="3 4" key="1">
    <citation type="submission" date="2016-01" db="EMBL/GenBank/DDBJ databases">
        <title>Mycobacterium immunogenum strain CD11_6 genome sequencing and assembly.</title>
        <authorList>
            <person name="Kaur G."/>
            <person name="Nair G.R."/>
            <person name="Mayilraj S."/>
        </authorList>
    </citation>
    <scope>NUCLEOTIDE SEQUENCE [LARGE SCALE GENOMIC DNA]</scope>
    <source>
        <strain evidence="3 4">CD11-6</strain>
    </source>
</reference>
<dbReference type="Gene3D" id="2.70.70.10">
    <property type="entry name" value="Glucose Permease (Domain IIA)"/>
    <property type="match status" value="1"/>
</dbReference>
<feature type="domain" description="M23ase beta-sheet core" evidence="2">
    <location>
        <begin position="55"/>
        <end position="144"/>
    </location>
</feature>
<dbReference type="InterPro" id="IPR050570">
    <property type="entry name" value="Cell_wall_metabolism_enzyme"/>
</dbReference>
<evidence type="ECO:0000313" key="4">
    <source>
        <dbReference type="Proteomes" id="UP000186919"/>
    </source>
</evidence>
<accession>A0A179V7H2</accession>
<sequence>MRKRALLPAALAVGIFISPATAQADPDSSQYVAVIPAAGKVTDDATVAHWGAVKVGVRIENAIGTPVLAAADGIVTTAGRLPSNDTVVEIRHPDGATTRYWHVDTWAVSPTQSVKAGEQIATFGENHVGDGLYFAVSRDDKPVDARAWLASHGAALGPLEF</sequence>
<dbReference type="CDD" id="cd12797">
    <property type="entry name" value="M23_peptidase"/>
    <property type="match status" value="1"/>
</dbReference>
<dbReference type="Pfam" id="PF01551">
    <property type="entry name" value="Peptidase_M23"/>
    <property type="match status" value="1"/>
</dbReference>
<evidence type="ECO:0000313" key="3">
    <source>
        <dbReference type="EMBL" id="OAT66951.1"/>
    </source>
</evidence>
<evidence type="ECO:0000259" key="2">
    <source>
        <dbReference type="Pfam" id="PF01551"/>
    </source>
</evidence>
<feature type="signal peptide" evidence="1">
    <location>
        <begin position="1"/>
        <end position="24"/>
    </location>
</feature>
<organism evidence="3 4">
    <name type="scientific">Mycobacteroides immunogenum</name>
    <dbReference type="NCBI Taxonomy" id="83262"/>
    <lineage>
        <taxon>Bacteria</taxon>
        <taxon>Bacillati</taxon>
        <taxon>Actinomycetota</taxon>
        <taxon>Actinomycetes</taxon>
        <taxon>Mycobacteriales</taxon>
        <taxon>Mycobacteriaceae</taxon>
        <taxon>Mycobacteroides</taxon>
    </lineage>
</organism>
<gene>
    <name evidence="3" type="ORF">AWB85_15115</name>
</gene>
<comment type="caution">
    <text evidence="3">The sequence shown here is derived from an EMBL/GenBank/DDBJ whole genome shotgun (WGS) entry which is preliminary data.</text>
</comment>
<keyword evidence="1" id="KW-0732">Signal</keyword>
<dbReference type="SUPFAM" id="SSF51261">
    <property type="entry name" value="Duplicated hybrid motif"/>
    <property type="match status" value="1"/>
</dbReference>
<dbReference type="GO" id="GO:0004222">
    <property type="term" value="F:metalloendopeptidase activity"/>
    <property type="evidence" value="ECO:0007669"/>
    <property type="project" value="TreeGrafter"/>
</dbReference>
<dbReference type="EMBL" id="LQYE01000031">
    <property type="protein sequence ID" value="OAT66951.1"/>
    <property type="molecule type" value="Genomic_DNA"/>
</dbReference>
<dbReference type="Proteomes" id="UP000186919">
    <property type="component" value="Unassembled WGS sequence"/>
</dbReference>
<feature type="chain" id="PRO_5008107750" description="M23ase beta-sheet core domain-containing protein" evidence="1">
    <location>
        <begin position="25"/>
        <end position="161"/>
    </location>
</feature>
<proteinExistence type="predicted"/>
<dbReference type="InterPro" id="IPR016047">
    <property type="entry name" value="M23ase_b-sheet_dom"/>
</dbReference>
<dbReference type="AlphaFoldDB" id="A0A179V7H2"/>
<evidence type="ECO:0000256" key="1">
    <source>
        <dbReference type="SAM" id="SignalP"/>
    </source>
</evidence>
<dbReference type="RefSeq" id="WP_064632848.1">
    <property type="nucleotide sequence ID" value="NZ_LQYE01000031.1"/>
</dbReference>
<dbReference type="PANTHER" id="PTHR21666:SF270">
    <property type="entry name" value="MUREIN HYDROLASE ACTIVATOR ENVC"/>
    <property type="match status" value="1"/>
</dbReference>